<organism evidence="1">
    <name type="scientific">marine sediment metagenome</name>
    <dbReference type="NCBI Taxonomy" id="412755"/>
    <lineage>
        <taxon>unclassified sequences</taxon>
        <taxon>metagenomes</taxon>
        <taxon>ecological metagenomes</taxon>
    </lineage>
</organism>
<dbReference type="EMBL" id="LAZR01003093">
    <property type="protein sequence ID" value="KKN22093.1"/>
    <property type="molecule type" value="Genomic_DNA"/>
</dbReference>
<protein>
    <submittedName>
        <fullName evidence="1">Uncharacterized protein</fullName>
    </submittedName>
</protein>
<name>A0A0F9RY17_9ZZZZ</name>
<reference evidence="1" key="1">
    <citation type="journal article" date="2015" name="Nature">
        <title>Complex archaea that bridge the gap between prokaryotes and eukaryotes.</title>
        <authorList>
            <person name="Spang A."/>
            <person name="Saw J.H."/>
            <person name="Jorgensen S.L."/>
            <person name="Zaremba-Niedzwiedzka K."/>
            <person name="Martijn J."/>
            <person name="Lind A.E."/>
            <person name="van Eijk R."/>
            <person name="Schleper C."/>
            <person name="Guy L."/>
            <person name="Ettema T.J."/>
        </authorList>
    </citation>
    <scope>NUCLEOTIDE SEQUENCE</scope>
</reference>
<proteinExistence type="predicted"/>
<gene>
    <name evidence="1" type="ORF">LCGC14_0918700</name>
</gene>
<accession>A0A0F9RY17</accession>
<dbReference type="AlphaFoldDB" id="A0A0F9RY17"/>
<evidence type="ECO:0000313" key="1">
    <source>
        <dbReference type="EMBL" id="KKN22093.1"/>
    </source>
</evidence>
<comment type="caution">
    <text evidence="1">The sequence shown here is derived from an EMBL/GenBank/DDBJ whole genome shotgun (WGS) entry which is preliminary data.</text>
</comment>
<sequence length="149" mass="15500">MANLGKTNAKHIRVFMDDATPTARDISASVSNVSGVGLTYAEQDVTAYSDGVVNFTLGHPSSELEITGPFSNTADIGGHEVFSAIVGVQPVAGTAYTLTIQIGVRAAPTATDPEFEGEYYCTSYMVNGDGTYTARLVPASSTAPAWGTV</sequence>